<feature type="compositionally biased region" description="Basic and acidic residues" evidence="1">
    <location>
        <begin position="179"/>
        <end position="207"/>
    </location>
</feature>
<dbReference type="AlphaFoldDB" id="A0A067MG12"/>
<proteinExistence type="predicted"/>
<keyword evidence="3" id="KW-1185">Reference proteome</keyword>
<feature type="region of interest" description="Disordered" evidence="1">
    <location>
        <begin position="146"/>
        <end position="222"/>
    </location>
</feature>
<dbReference type="EMBL" id="KL198036">
    <property type="protein sequence ID" value="KDQ14748.1"/>
    <property type="molecule type" value="Genomic_DNA"/>
</dbReference>
<name>A0A067MG12_BOTB1</name>
<evidence type="ECO:0000313" key="2">
    <source>
        <dbReference type="EMBL" id="KDQ14748.1"/>
    </source>
</evidence>
<dbReference type="InParanoid" id="A0A067MG12"/>
<dbReference type="Proteomes" id="UP000027195">
    <property type="component" value="Unassembled WGS sequence"/>
</dbReference>
<feature type="region of interest" description="Disordered" evidence="1">
    <location>
        <begin position="41"/>
        <end position="71"/>
    </location>
</feature>
<reference evidence="3" key="1">
    <citation type="journal article" date="2014" name="Proc. Natl. Acad. Sci. U.S.A.">
        <title>Extensive sampling of basidiomycete genomes demonstrates inadequacy of the white-rot/brown-rot paradigm for wood decay fungi.</title>
        <authorList>
            <person name="Riley R."/>
            <person name="Salamov A.A."/>
            <person name="Brown D.W."/>
            <person name="Nagy L.G."/>
            <person name="Floudas D."/>
            <person name="Held B.W."/>
            <person name="Levasseur A."/>
            <person name="Lombard V."/>
            <person name="Morin E."/>
            <person name="Otillar R."/>
            <person name="Lindquist E.A."/>
            <person name="Sun H."/>
            <person name="LaButti K.M."/>
            <person name="Schmutz J."/>
            <person name="Jabbour D."/>
            <person name="Luo H."/>
            <person name="Baker S.E."/>
            <person name="Pisabarro A.G."/>
            <person name="Walton J.D."/>
            <person name="Blanchette R.A."/>
            <person name="Henrissat B."/>
            <person name="Martin F."/>
            <person name="Cullen D."/>
            <person name="Hibbett D.S."/>
            <person name="Grigoriev I.V."/>
        </authorList>
    </citation>
    <scope>NUCLEOTIDE SEQUENCE [LARGE SCALE GENOMIC DNA]</scope>
    <source>
        <strain evidence="3">FD-172 SS1</strain>
    </source>
</reference>
<sequence length="222" mass="24332">MLLSALSTPSLSFSSLAAPLLHSHLECTMISIPIPEIHLPLPGERSRAKKPKNPSPPANPNVARRRGRSRRPITPALSPELLCAHAFGPISGHSTSRAPYNCTTVLSNMPPSYSKPSKVITFPPTPAPSPPPRLRRELAHEIEAPLLSPPSRSIPAPTALPPQLSLSQLMAPPYPRQSAAEREAEATRKQQEEEAREMKLMHERWDECAQESSEGEDNDEFS</sequence>
<gene>
    <name evidence="2" type="ORF">BOTBODRAFT_32502</name>
</gene>
<feature type="compositionally biased region" description="Acidic residues" evidence="1">
    <location>
        <begin position="213"/>
        <end position="222"/>
    </location>
</feature>
<protein>
    <submittedName>
        <fullName evidence="2">Uncharacterized protein</fullName>
    </submittedName>
</protein>
<dbReference type="HOGENOM" id="CLU_1245166_0_0_1"/>
<evidence type="ECO:0000256" key="1">
    <source>
        <dbReference type="SAM" id="MobiDB-lite"/>
    </source>
</evidence>
<organism evidence="2 3">
    <name type="scientific">Botryobasidium botryosum (strain FD-172 SS1)</name>
    <dbReference type="NCBI Taxonomy" id="930990"/>
    <lineage>
        <taxon>Eukaryota</taxon>
        <taxon>Fungi</taxon>
        <taxon>Dikarya</taxon>
        <taxon>Basidiomycota</taxon>
        <taxon>Agaricomycotina</taxon>
        <taxon>Agaricomycetes</taxon>
        <taxon>Cantharellales</taxon>
        <taxon>Botryobasidiaceae</taxon>
        <taxon>Botryobasidium</taxon>
    </lineage>
</organism>
<evidence type="ECO:0000313" key="3">
    <source>
        <dbReference type="Proteomes" id="UP000027195"/>
    </source>
</evidence>
<accession>A0A067MG12</accession>